<proteinExistence type="predicted"/>
<name>A0A1M7MYL8_9BURK</name>
<keyword evidence="1" id="KW-1133">Transmembrane helix</keyword>
<sequence length="106" mass="12059">MWPKNEDSDCRRLSDDEAAKTDDWSRRLDSWMTEVLLRCANDIGGIEKEPPQKVAASKWISGLGLLVAVVVLSLFVMATAHIIARFPWLAVLIALPWTLYVKYKKE</sequence>
<dbReference type="Proteomes" id="UP000184339">
    <property type="component" value="Unassembled WGS sequence"/>
</dbReference>
<gene>
    <name evidence="2" type="ORF">SAMN05192549_103388</name>
</gene>
<evidence type="ECO:0000313" key="2">
    <source>
        <dbReference type="EMBL" id="SHM96305.1"/>
    </source>
</evidence>
<keyword evidence="1" id="KW-0812">Transmembrane</keyword>
<accession>A0A1M7MYL8</accession>
<feature type="transmembrane region" description="Helical" evidence="1">
    <location>
        <begin position="86"/>
        <end position="103"/>
    </location>
</feature>
<evidence type="ECO:0000313" key="3">
    <source>
        <dbReference type="Proteomes" id="UP000184339"/>
    </source>
</evidence>
<dbReference type="AlphaFoldDB" id="A0A1M7MYL8"/>
<organism evidence="2 3">
    <name type="scientific">Duganella sacchari</name>
    <dbReference type="NCBI Taxonomy" id="551987"/>
    <lineage>
        <taxon>Bacteria</taxon>
        <taxon>Pseudomonadati</taxon>
        <taxon>Pseudomonadota</taxon>
        <taxon>Betaproteobacteria</taxon>
        <taxon>Burkholderiales</taxon>
        <taxon>Oxalobacteraceae</taxon>
        <taxon>Telluria group</taxon>
        <taxon>Duganella</taxon>
    </lineage>
</organism>
<reference evidence="3" key="1">
    <citation type="submission" date="2016-11" db="EMBL/GenBank/DDBJ databases">
        <authorList>
            <person name="Varghese N."/>
            <person name="Submissions S."/>
        </authorList>
    </citation>
    <scope>NUCLEOTIDE SEQUENCE [LARGE SCALE GENOMIC DNA]</scope>
    <source>
        <strain evidence="3">Sac-22</strain>
    </source>
</reference>
<protein>
    <submittedName>
        <fullName evidence="2">Uncharacterized protein</fullName>
    </submittedName>
</protein>
<keyword evidence="3" id="KW-1185">Reference proteome</keyword>
<dbReference type="EMBL" id="FRCX01000003">
    <property type="protein sequence ID" value="SHM96305.1"/>
    <property type="molecule type" value="Genomic_DNA"/>
</dbReference>
<feature type="transmembrane region" description="Helical" evidence="1">
    <location>
        <begin position="59"/>
        <end position="80"/>
    </location>
</feature>
<evidence type="ECO:0000256" key="1">
    <source>
        <dbReference type="SAM" id="Phobius"/>
    </source>
</evidence>
<keyword evidence="1" id="KW-0472">Membrane</keyword>